<dbReference type="Proteomes" id="UP000824540">
    <property type="component" value="Unassembled WGS sequence"/>
</dbReference>
<evidence type="ECO:0000313" key="2">
    <source>
        <dbReference type="Proteomes" id="UP000824540"/>
    </source>
</evidence>
<dbReference type="OrthoDB" id="10656281at2759"/>
<dbReference type="AlphaFoldDB" id="A0A8T2PKS2"/>
<keyword evidence="2" id="KW-1185">Reference proteome</keyword>
<comment type="caution">
    <text evidence="1">The sequence shown here is derived from an EMBL/GenBank/DDBJ whole genome shotgun (WGS) entry which is preliminary data.</text>
</comment>
<reference evidence="1" key="1">
    <citation type="thesis" date="2021" institute="BYU ScholarsArchive" country="Provo, UT, USA">
        <title>Applications of and Algorithms for Genome Assembly and Genomic Analyses with an Emphasis on Marine Teleosts.</title>
        <authorList>
            <person name="Pickett B.D."/>
        </authorList>
    </citation>
    <scope>NUCLEOTIDE SEQUENCE</scope>
    <source>
        <strain evidence="1">HI-2016</strain>
    </source>
</reference>
<dbReference type="EMBL" id="JAFBMS010000009">
    <property type="protein sequence ID" value="KAG9349587.1"/>
    <property type="molecule type" value="Genomic_DNA"/>
</dbReference>
<sequence length="121" mass="13334">MHQINLRQPACPCWKAFSLFLKREGSTKSQPRASRASSFLRSGSCRKERSFILIPSAVTVTSAGGWAASSNRRRIIFPGCPHQTLLGFCLSELEPLSSEQQLCLLAPVVLQSLKDDKNGDD</sequence>
<evidence type="ECO:0000313" key="1">
    <source>
        <dbReference type="EMBL" id="KAG9349587.1"/>
    </source>
</evidence>
<gene>
    <name evidence="1" type="ORF">JZ751_028035</name>
</gene>
<organism evidence="1 2">
    <name type="scientific">Albula glossodonta</name>
    <name type="common">roundjaw bonefish</name>
    <dbReference type="NCBI Taxonomy" id="121402"/>
    <lineage>
        <taxon>Eukaryota</taxon>
        <taxon>Metazoa</taxon>
        <taxon>Chordata</taxon>
        <taxon>Craniata</taxon>
        <taxon>Vertebrata</taxon>
        <taxon>Euteleostomi</taxon>
        <taxon>Actinopterygii</taxon>
        <taxon>Neopterygii</taxon>
        <taxon>Teleostei</taxon>
        <taxon>Albuliformes</taxon>
        <taxon>Albulidae</taxon>
        <taxon>Albula</taxon>
    </lineage>
</organism>
<proteinExistence type="predicted"/>
<accession>A0A8T2PKS2</accession>
<name>A0A8T2PKS2_9TELE</name>
<protein>
    <submittedName>
        <fullName evidence="1">Uncharacterized protein</fullName>
    </submittedName>
</protein>